<feature type="transmembrane region" description="Helical" evidence="1">
    <location>
        <begin position="80"/>
        <end position="100"/>
    </location>
</feature>
<comment type="caution">
    <text evidence="2">The sequence shown here is derived from an EMBL/GenBank/DDBJ whole genome shotgun (WGS) entry which is preliminary data.</text>
</comment>
<evidence type="ECO:0000313" key="3">
    <source>
        <dbReference type="Proteomes" id="UP000739180"/>
    </source>
</evidence>
<proteinExistence type="predicted"/>
<organism evidence="2 3">
    <name type="scientific">Alloalcanivorax gelatiniphagus</name>
    <dbReference type="NCBI Taxonomy" id="1194167"/>
    <lineage>
        <taxon>Bacteria</taxon>
        <taxon>Pseudomonadati</taxon>
        <taxon>Pseudomonadota</taxon>
        <taxon>Gammaproteobacteria</taxon>
        <taxon>Oceanospirillales</taxon>
        <taxon>Alcanivoracaceae</taxon>
        <taxon>Alloalcanivorax</taxon>
    </lineage>
</organism>
<feature type="transmembrane region" description="Helical" evidence="1">
    <location>
        <begin position="106"/>
        <end position="130"/>
    </location>
</feature>
<feature type="transmembrane region" description="Helical" evidence="1">
    <location>
        <begin position="41"/>
        <end position="59"/>
    </location>
</feature>
<dbReference type="Pfam" id="PF20398">
    <property type="entry name" value="DUF6691"/>
    <property type="match status" value="1"/>
</dbReference>
<dbReference type="InterPro" id="IPR046513">
    <property type="entry name" value="DUF6691"/>
</dbReference>
<reference evidence="2 3" key="1">
    <citation type="submission" date="2019-05" db="EMBL/GenBank/DDBJ databases">
        <title>Genome of Alcanivorax gelatiniphagus, an oil degrading marine bacteria.</title>
        <authorList>
            <person name="Kwon K.K."/>
        </authorList>
    </citation>
    <scope>NUCLEOTIDE SEQUENCE [LARGE SCALE GENOMIC DNA]</scope>
    <source>
        <strain evidence="2 3">MEBiC 08158</strain>
    </source>
</reference>
<keyword evidence="1" id="KW-0812">Transmembrane</keyword>
<accession>A0ABY2XJR0</accession>
<keyword evidence="3" id="KW-1185">Reference proteome</keyword>
<dbReference type="Proteomes" id="UP000739180">
    <property type="component" value="Unassembled WGS sequence"/>
</dbReference>
<gene>
    <name evidence="2" type="ORF">FGS76_15010</name>
</gene>
<dbReference type="EMBL" id="VCQT01000044">
    <property type="protein sequence ID" value="TMW11359.1"/>
    <property type="molecule type" value="Genomic_DNA"/>
</dbReference>
<sequence>MNRLVAFLVGLVFGLGLLVSQLANPAKVLAFLDLAGAWDPSLALVMGGAVVVGLVAFTLSRRWRRSLLGEPMRRPEANRADRPLVIGALLFGAGWGLAGFCPGPALVAAGAGHGQALLFVAAMLAGMGLFRLTRG</sequence>
<protein>
    <submittedName>
        <fullName evidence="2">YeeE/YedE family protein</fullName>
    </submittedName>
</protein>
<dbReference type="RefSeq" id="WP_138773449.1">
    <property type="nucleotide sequence ID" value="NZ_VCQT01000044.1"/>
</dbReference>
<name>A0ABY2XJR0_9GAMM</name>
<evidence type="ECO:0000256" key="1">
    <source>
        <dbReference type="SAM" id="Phobius"/>
    </source>
</evidence>
<keyword evidence="1" id="KW-1133">Transmembrane helix</keyword>
<keyword evidence="1" id="KW-0472">Membrane</keyword>
<evidence type="ECO:0000313" key="2">
    <source>
        <dbReference type="EMBL" id="TMW11359.1"/>
    </source>
</evidence>